<keyword evidence="3" id="KW-1003">Cell membrane</keyword>
<evidence type="ECO:0000256" key="1">
    <source>
        <dbReference type="ARBA" id="ARBA00004236"/>
    </source>
</evidence>
<dbReference type="InterPro" id="IPR011042">
    <property type="entry name" value="6-blade_b-propeller_TolB-like"/>
</dbReference>
<dbReference type="SUPFAM" id="SSF50956">
    <property type="entry name" value="Thermostable phytase (3-phytase)"/>
    <property type="match status" value="1"/>
</dbReference>
<dbReference type="Proteomes" id="UP000310574">
    <property type="component" value="Unassembled WGS sequence"/>
</dbReference>
<dbReference type="EMBL" id="SSBS01000002">
    <property type="protein sequence ID" value="THF34463.1"/>
    <property type="molecule type" value="Genomic_DNA"/>
</dbReference>
<dbReference type="InterPro" id="IPR009722">
    <property type="entry name" value="YjiK/CarP"/>
</dbReference>
<dbReference type="CDD" id="cd09971">
    <property type="entry name" value="SdiA-regulated"/>
    <property type="match status" value="1"/>
</dbReference>
<keyword evidence="5" id="KW-0238">DNA-binding</keyword>
<reference evidence="5 6" key="1">
    <citation type="submission" date="2019-04" db="EMBL/GenBank/DDBJ databases">
        <title>Draft genome sequence of Pseudomonas sp. M7D1 isolated from rhizosphere of plant the flowery desert.</title>
        <authorList>
            <person name="Poblete-Morales M."/>
            <person name="Plaza N."/>
            <person name="Corsini G."/>
            <person name="Silva E."/>
        </authorList>
    </citation>
    <scope>NUCLEOTIDE SEQUENCE [LARGE SCALE GENOMIC DNA]</scope>
    <source>
        <strain evidence="5 6">M7D1</strain>
    </source>
</reference>
<organism evidence="5 6">
    <name type="scientific">Pseudomonas atacamensis</name>
    <dbReference type="NCBI Taxonomy" id="2565368"/>
    <lineage>
        <taxon>Bacteria</taxon>
        <taxon>Pseudomonadati</taxon>
        <taxon>Pseudomonadota</taxon>
        <taxon>Gammaproteobacteria</taxon>
        <taxon>Pseudomonadales</taxon>
        <taxon>Pseudomonadaceae</taxon>
        <taxon>Pseudomonas</taxon>
    </lineage>
</organism>
<keyword evidence="4" id="KW-0472">Membrane</keyword>
<evidence type="ECO:0000313" key="6">
    <source>
        <dbReference type="Proteomes" id="UP000310574"/>
    </source>
</evidence>
<dbReference type="Gene3D" id="2.120.10.30">
    <property type="entry name" value="TolB, C-terminal domain"/>
    <property type="match status" value="1"/>
</dbReference>
<protein>
    <submittedName>
        <fullName evidence="5">DNA-binding protein</fullName>
    </submittedName>
</protein>
<name>A0AAQ2DFI7_9PSED</name>
<dbReference type="AlphaFoldDB" id="A0AAQ2DFI7"/>
<comment type="similarity">
    <text evidence="2">Belongs to the YjiK family.</text>
</comment>
<evidence type="ECO:0000256" key="3">
    <source>
        <dbReference type="ARBA" id="ARBA00022475"/>
    </source>
</evidence>
<comment type="subcellular location">
    <subcellularLocation>
        <location evidence="1">Cell membrane</location>
    </subcellularLocation>
</comment>
<gene>
    <name evidence="5" type="ORF">E5170_09380</name>
</gene>
<proteinExistence type="inferred from homology"/>
<evidence type="ECO:0000256" key="4">
    <source>
        <dbReference type="ARBA" id="ARBA00023136"/>
    </source>
</evidence>
<dbReference type="GO" id="GO:0005886">
    <property type="term" value="C:plasma membrane"/>
    <property type="evidence" value="ECO:0007669"/>
    <property type="project" value="UniProtKB-SubCell"/>
</dbReference>
<sequence length="308" mass="34055">MQKIFSDVRCWTDEHRFKVGAGLGLALALLLVAAPYEPVKRKAWGVINYFSSKTSALGLDRYRVDIDGMSTLPGNNYSGLAFDPSSNTLWTVTNQQPMLVQLSVSGELMRSIPLQGFKDPEAVEYMSPNHLVVLEERRRRMTEVEVSKDTKVLTQTGHREFSISSVDDENKGFEGLAYNPSLEKWFIAKEKNPIRIFEVTGAFPVGTSADVDVHNDPSRDQRFPVSDLSGLAYDPKSGHLLVLSDESKTVLEVDDKGAVVGSLRLRAGDQGLKSDIPQPEGIAVDSSGAIYIMSEPNLFYRFQHQAAG</sequence>
<dbReference type="GO" id="GO:0003677">
    <property type="term" value="F:DNA binding"/>
    <property type="evidence" value="ECO:0007669"/>
    <property type="project" value="UniProtKB-KW"/>
</dbReference>
<evidence type="ECO:0000313" key="5">
    <source>
        <dbReference type="EMBL" id="THF34463.1"/>
    </source>
</evidence>
<dbReference type="Pfam" id="PF06977">
    <property type="entry name" value="SdiA-regulated"/>
    <property type="match status" value="1"/>
</dbReference>
<evidence type="ECO:0000256" key="2">
    <source>
        <dbReference type="ARBA" id="ARBA00009852"/>
    </source>
</evidence>
<dbReference type="RefSeq" id="WP_136492631.1">
    <property type="nucleotide sequence ID" value="NZ_SSBS01000002.1"/>
</dbReference>
<accession>A0AAQ2DFI7</accession>
<comment type="caution">
    <text evidence="5">The sequence shown here is derived from an EMBL/GenBank/DDBJ whole genome shotgun (WGS) entry which is preliminary data.</text>
</comment>